<name>A0A850T488_9BACT</name>
<accession>A0A850T488</accession>
<protein>
    <submittedName>
        <fullName evidence="1">Uncharacterized protein</fullName>
    </submittedName>
</protein>
<evidence type="ECO:0000313" key="2">
    <source>
        <dbReference type="Proteomes" id="UP000553343"/>
    </source>
</evidence>
<proteinExistence type="predicted"/>
<dbReference type="RefSeq" id="WP_178367356.1">
    <property type="nucleotide sequence ID" value="NZ_JACADJ010000050.1"/>
</dbReference>
<sequence length="66" mass="7658">MQSCLTAAAVRPEPWDENQFVCDFCHRPAEIDTEAIIDGHERSVWLCGRCTRSKQILKQWEVISHD</sequence>
<evidence type="ECO:0000313" key="1">
    <source>
        <dbReference type="EMBL" id="NWH05901.1"/>
    </source>
</evidence>
<gene>
    <name evidence="1" type="ORF">HXW94_13050</name>
</gene>
<dbReference type="AlphaFoldDB" id="A0A850T488"/>
<dbReference type="EMBL" id="JACADJ010000050">
    <property type="protein sequence ID" value="NWH05901.1"/>
    <property type="molecule type" value="Genomic_DNA"/>
</dbReference>
<keyword evidence="2" id="KW-1185">Reference proteome</keyword>
<comment type="caution">
    <text evidence="1">The sequence shown here is derived from an EMBL/GenBank/DDBJ whole genome shotgun (WGS) entry which is preliminary data.</text>
</comment>
<reference evidence="1 2" key="1">
    <citation type="submission" date="2020-06" db="EMBL/GenBank/DDBJ databases">
        <title>High-quality draft genome of sulfate reducer Desulfobacter latus type strain AcrS2 isolated from marine sediment.</title>
        <authorList>
            <person name="Hoppe M."/>
            <person name="Larsen C.K."/>
            <person name="Marshall I.P.G."/>
            <person name="Schramm A."/>
            <person name="Marietou A.G."/>
        </authorList>
    </citation>
    <scope>NUCLEOTIDE SEQUENCE [LARGE SCALE GENOMIC DNA]</scope>
    <source>
        <strain evidence="1 2">AcRS2</strain>
    </source>
</reference>
<dbReference type="Proteomes" id="UP000553343">
    <property type="component" value="Unassembled WGS sequence"/>
</dbReference>
<organism evidence="1 2">
    <name type="scientific">Desulfobacter latus</name>
    <dbReference type="NCBI Taxonomy" id="2292"/>
    <lineage>
        <taxon>Bacteria</taxon>
        <taxon>Pseudomonadati</taxon>
        <taxon>Thermodesulfobacteriota</taxon>
        <taxon>Desulfobacteria</taxon>
        <taxon>Desulfobacterales</taxon>
        <taxon>Desulfobacteraceae</taxon>
        <taxon>Desulfobacter</taxon>
    </lineage>
</organism>